<dbReference type="Pfam" id="PF12697">
    <property type="entry name" value="Abhydrolase_6"/>
    <property type="match status" value="1"/>
</dbReference>
<dbReference type="Gene3D" id="3.40.50.1820">
    <property type="entry name" value="alpha/beta hydrolase"/>
    <property type="match status" value="1"/>
</dbReference>
<dbReference type="Proteomes" id="UP000541558">
    <property type="component" value="Unassembled WGS sequence"/>
</dbReference>
<sequence length="309" mass="34831">MGSRSSSRIAMGPPGGRIDKEEWDLVISRLFALQKHKPESVRIREAWSFDRQNHGDAAVLNAHTLVKRGDTVSLYEWAHALRSFVDSPLLRGHRLVALGHSAGATAWMLTTFSPPPIPYTALFLIEPTITPQHVFERELAERQSYMDLVVQLTLNRKSEWTTKDAAYTYFKKRIPWSMWDDRAVSMFVEYGLHDAPDVRRGVTLKWSKEQEAASYPDTKPHHESAVQLAKISKAVPVHLIWGERVEFMPEYLRDALSDPNEGMDVESVSYVEDAGHMVVQEKPDALAEVIAAKLDSLTISVVGGSRAKL</sequence>
<proteinExistence type="predicted"/>
<organism evidence="2 3">
    <name type="scientific">Ephemerocybe angulata</name>
    <dbReference type="NCBI Taxonomy" id="980116"/>
    <lineage>
        <taxon>Eukaryota</taxon>
        <taxon>Fungi</taxon>
        <taxon>Dikarya</taxon>
        <taxon>Basidiomycota</taxon>
        <taxon>Agaricomycotina</taxon>
        <taxon>Agaricomycetes</taxon>
        <taxon>Agaricomycetidae</taxon>
        <taxon>Agaricales</taxon>
        <taxon>Agaricineae</taxon>
        <taxon>Psathyrellaceae</taxon>
        <taxon>Ephemerocybe</taxon>
    </lineage>
</organism>
<dbReference type="OrthoDB" id="94039at2759"/>
<dbReference type="SUPFAM" id="SSF53474">
    <property type="entry name" value="alpha/beta-Hydrolases"/>
    <property type="match status" value="1"/>
</dbReference>
<name>A0A8H5C0A8_9AGAR</name>
<dbReference type="InterPro" id="IPR000073">
    <property type="entry name" value="AB_hydrolase_1"/>
</dbReference>
<protein>
    <recommendedName>
        <fullName evidence="1">AB hydrolase-1 domain-containing protein</fullName>
    </recommendedName>
</protein>
<evidence type="ECO:0000313" key="2">
    <source>
        <dbReference type="EMBL" id="KAF5332745.1"/>
    </source>
</evidence>
<dbReference type="EMBL" id="JAACJK010000110">
    <property type="protein sequence ID" value="KAF5332745.1"/>
    <property type="molecule type" value="Genomic_DNA"/>
</dbReference>
<comment type="caution">
    <text evidence="2">The sequence shown here is derived from an EMBL/GenBank/DDBJ whole genome shotgun (WGS) entry which is preliminary data.</text>
</comment>
<gene>
    <name evidence="2" type="ORF">D9611_005420</name>
</gene>
<accession>A0A8H5C0A8</accession>
<keyword evidence="3" id="KW-1185">Reference proteome</keyword>
<dbReference type="AlphaFoldDB" id="A0A8H5C0A8"/>
<feature type="domain" description="AB hydrolase-1" evidence="1">
    <location>
        <begin position="14"/>
        <end position="289"/>
    </location>
</feature>
<evidence type="ECO:0000313" key="3">
    <source>
        <dbReference type="Proteomes" id="UP000541558"/>
    </source>
</evidence>
<evidence type="ECO:0000259" key="1">
    <source>
        <dbReference type="Pfam" id="PF12697"/>
    </source>
</evidence>
<reference evidence="2 3" key="1">
    <citation type="journal article" date="2020" name="ISME J.">
        <title>Uncovering the hidden diversity of litter-decomposition mechanisms in mushroom-forming fungi.</title>
        <authorList>
            <person name="Floudas D."/>
            <person name="Bentzer J."/>
            <person name="Ahren D."/>
            <person name="Johansson T."/>
            <person name="Persson P."/>
            <person name="Tunlid A."/>
        </authorList>
    </citation>
    <scope>NUCLEOTIDE SEQUENCE [LARGE SCALE GENOMIC DNA]</scope>
    <source>
        <strain evidence="2 3">CBS 175.51</strain>
    </source>
</reference>
<dbReference type="InterPro" id="IPR029058">
    <property type="entry name" value="AB_hydrolase_fold"/>
</dbReference>